<keyword evidence="11" id="KW-0808">Transferase</keyword>
<comment type="similarity">
    <text evidence="2 8 9">Belongs to the dihydrofolate reductase family.</text>
</comment>
<dbReference type="OrthoDB" id="9804315at2"/>
<dbReference type="GO" id="GO:0006730">
    <property type="term" value="P:one-carbon metabolic process"/>
    <property type="evidence" value="ECO:0007669"/>
    <property type="project" value="UniProtKB-KW"/>
</dbReference>
<dbReference type="InterPro" id="IPR001796">
    <property type="entry name" value="DHFR_dom"/>
</dbReference>
<dbReference type="CDD" id="cd00209">
    <property type="entry name" value="DHFR"/>
    <property type="match status" value="1"/>
</dbReference>
<dbReference type="Pfam" id="PF00186">
    <property type="entry name" value="DHFR_1"/>
    <property type="match status" value="1"/>
</dbReference>
<dbReference type="SUPFAM" id="SSF53597">
    <property type="entry name" value="Dihydrofolate reductase-like"/>
    <property type="match status" value="1"/>
</dbReference>
<keyword evidence="6 8" id="KW-0560">Oxidoreductase</keyword>
<dbReference type="GO" id="GO:0016301">
    <property type="term" value="F:kinase activity"/>
    <property type="evidence" value="ECO:0007669"/>
    <property type="project" value="UniProtKB-KW"/>
</dbReference>
<dbReference type="PANTHER" id="PTHR48069:SF3">
    <property type="entry name" value="DIHYDROFOLATE REDUCTASE"/>
    <property type="match status" value="1"/>
</dbReference>
<keyword evidence="4 8" id="KW-0554">One-carbon metabolism</keyword>
<dbReference type="STRING" id="713585.THITH_11365"/>
<dbReference type="UniPathway" id="UPA00077">
    <property type="reaction ID" value="UER00158"/>
</dbReference>
<dbReference type="GO" id="GO:0005829">
    <property type="term" value="C:cytosol"/>
    <property type="evidence" value="ECO:0007669"/>
    <property type="project" value="TreeGrafter"/>
</dbReference>
<evidence type="ECO:0000256" key="6">
    <source>
        <dbReference type="ARBA" id="ARBA00023002"/>
    </source>
</evidence>
<dbReference type="GO" id="GO:0046654">
    <property type="term" value="P:tetrahydrofolate biosynthetic process"/>
    <property type="evidence" value="ECO:0007669"/>
    <property type="project" value="UniProtKB-UniPathway"/>
</dbReference>
<dbReference type="PROSITE" id="PS51330">
    <property type="entry name" value="DHFR_2"/>
    <property type="match status" value="1"/>
</dbReference>
<keyword evidence="5 8" id="KW-0521">NADP</keyword>
<dbReference type="InterPro" id="IPR017925">
    <property type="entry name" value="DHFR_CS"/>
</dbReference>
<protein>
    <recommendedName>
        <fullName evidence="3 8">Dihydrofolate reductase</fullName>
        <ecNumber evidence="3 8">1.5.1.3</ecNumber>
    </recommendedName>
</protein>
<feature type="domain" description="DHFR" evidence="10">
    <location>
        <begin position="10"/>
        <end position="166"/>
    </location>
</feature>
<evidence type="ECO:0000256" key="9">
    <source>
        <dbReference type="RuleBase" id="RU004474"/>
    </source>
</evidence>
<dbReference type="PRINTS" id="PR00070">
    <property type="entry name" value="DHFR"/>
</dbReference>
<evidence type="ECO:0000256" key="4">
    <source>
        <dbReference type="ARBA" id="ARBA00022563"/>
    </source>
</evidence>
<name>W0DPH1_9GAMM</name>
<evidence type="ECO:0000259" key="10">
    <source>
        <dbReference type="PROSITE" id="PS51330"/>
    </source>
</evidence>
<dbReference type="Gene3D" id="3.40.430.10">
    <property type="entry name" value="Dihydrofolate Reductase, subunit A"/>
    <property type="match status" value="1"/>
</dbReference>
<dbReference type="GO" id="GO:0070401">
    <property type="term" value="F:NADP+ binding"/>
    <property type="evidence" value="ECO:0007669"/>
    <property type="project" value="UniProtKB-ARBA"/>
</dbReference>
<dbReference type="Proteomes" id="UP000005289">
    <property type="component" value="Chromosome"/>
</dbReference>
<dbReference type="EC" id="1.5.1.3" evidence="3 8"/>
<dbReference type="GO" id="GO:0046655">
    <property type="term" value="P:folic acid metabolic process"/>
    <property type="evidence" value="ECO:0007669"/>
    <property type="project" value="TreeGrafter"/>
</dbReference>
<evidence type="ECO:0000256" key="7">
    <source>
        <dbReference type="ARBA" id="ARBA00025067"/>
    </source>
</evidence>
<dbReference type="GO" id="GO:0046452">
    <property type="term" value="P:dihydrofolate metabolic process"/>
    <property type="evidence" value="ECO:0007669"/>
    <property type="project" value="TreeGrafter"/>
</dbReference>
<dbReference type="PROSITE" id="PS00075">
    <property type="entry name" value="DHFR_1"/>
    <property type="match status" value="1"/>
</dbReference>
<dbReference type="GO" id="GO:0004146">
    <property type="term" value="F:dihydrofolate reductase activity"/>
    <property type="evidence" value="ECO:0007669"/>
    <property type="project" value="UniProtKB-EC"/>
</dbReference>
<comment type="catalytic activity">
    <reaction evidence="8">
        <text>(6S)-5,6,7,8-tetrahydrofolate + NADP(+) = 7,8-dihydrofolate + NADPH + H(+)</text>
        <dbReference type="Rhea" id="RHEA:15009"/>
        <dbReference type="ChEBI" id="CHEBI:15378"/>
        <dbReference type="ChEBI" id="CHEBI:57451"/>
        <dbReference type="ChEBI" id="CHEBI:57453"/>
        <dbReference type="ChEBI" id="CHEBI:57783"/>
        <dbReference type="ChEBI" id="CHEBI:58349"/>
        <dbReference type="EC" id="1.5.1.3"/>
    </reaction>
</comment>
<dbReference type="PANTHER" id="PTHR48069">
    <property type="entry name" value="DIHYDROFOLATE REDUCTASE"/>
    <property type="match status" value="1"/>
</dbReference>
<comment type="function">
    <text evidence="7 8">Key enzyme in folate metabolism. Catalyzes an essential reaction for de novo glycine and purine synthesis, and for DNA precursor synthesis.</text>
</comment>
<keyword evidence="11" id="KW-0418">Kinase</keyword>
<dbReference type="AlphaFoldDB" id="W0DPH1"/>
<evidence type="ECO:0000256" key="8">
    <source>
        <dbReference type="PIRNR" id="PIRNR000194"/>
    </source>
</evidence>
<evidence type="ECO:0000313" key="11">
    <source>
        <dbReference type="EMBL" id="AHE98745.1"/>
    </source>
</evidence>
<dbReference type="RefSeq" id="WP_006748036.1">
    <property type="nucleotide sequence ID" value="NZ_CP007029.1"/>
</dbReference>
<dbReference type="FunFam" id="3.40.430.10:FF:000001">
    <property type="entry name" value="Dihydrofolate reductase"/>
    <property type="match status" value="1"/>
</dbReference>
<keyword evidence="12" id="KW-1185">Reference proteome</keyword>
<organism evidence="11 12">
    <name type="scientific">Thioalkalivibrio paradoxus ARh 1</name>
    <dbReference type="NCBI Taxonomy" id="713585"/>
    <lineage>
        <taxon>Bacteria</taxon>
        <taxon>Pseudomonadati</taxon>
        <taxon>Pseudomonadota</taxon>
        <taxon>Gammaproteobacteria</taxon>
        <taxon>Chromatiales</taxon>
        <taxon>Ectothiorhodospiraceae</taxon>
        <taxon>Thioalkalivibrio</taxon>
    </lineage>
</organism>
<comment type="pathway">
    <text evidence="1 8">Cofactor biosynthesis; tetrahydrofolate biosynthesis; 5,6,7,8-tetrahydrofolate from 7,8-dihydrofolate: step 1/1.</text>
</comment>
<evidence type="ECO:0000256" key="5">
    <source>
        <dbReference type="ARBA" id="ARBA00022857"/>
    </source>
</evidence>
<evidence type="ECO:0000256" key="3">
    <source>
        <dbReference type="ARBA" id="ARBA00012856"/>
    </source>
</evidence>
<accession>W0DPH1</accession>
<dbReference type="EMBL" id="CP007029">
    <property type="protein sequence ID" value="AHE98745.1"/>
    <property type="molecule type" value="Genomic_DNA"/>
</dbReference>
<evidence type="ECO:0000256" key="1">
    <source>
        <dbReference type="ARBA" id="ARBA00004903"/>
    </source>
</evidence>
<dbReference type="InterPro" id="IPR024072">
    <property type="entry name" value="DHFR-like_dom_sf"/>
</dbReference>
<proteinExistence type="inferred from homology"/>
<sequence>MTRFGEIDPRVEIVVAMDPDRVIGRNNALPWHLPDDLRHFRRLTTGHTVLMGRRTHESIGRPLPERRNLVLTRQPGWTAPGVEAFADFEEALQAAGSGRVFVIGGAELFEAALPRAAVLHLTRVHQRYPGDVRFPEFGNDWVLVWAEEHAPDERHASGFTFQRLERRG</sequence>
<dbReference type="KEGG" id="tti:THITH_11365"/>
<dbReference type="PIRSF" id="PIRSF000194">
    <property type="entry name" value="DHFR"/>
    <property type="match status" value="1"/>
</dbReference>
<reference evidence="11 12" key="1">
    <citation type="submission" date="2013-12" db="EMBL/GenBank/DDBJ databases">
        <authorList>
            <consortium name="DOE Joint Genome Institute"/>
            <person name="Muyzer G."/>
            <person name="Huntemann M."/>
            <person name="Han J."/>
            <person name="Chen A."/>
            <person name="Kyrpides N."/>
            <person name="Mavromatis K."/>
            <person name="Markowitz V."/>
            <person name="Palaniappan K."/>
            <person name="Ivanova N."/>
            <person name="Schaumberg A."/>
            <person name="Pati A."/>
            <person name="Liolios K."/>
            <person name="Nordberg H.P."/>
            <person name="Cantor M.N."/>
            <person name="Hua S.X."/>
            <person name="Woyke T."/>
        </authorList>
    </citation>
    <scope>NUCLEOTIDE SEQUENCE [LARGE SCALE GENOMIC DNA]</scope>
    <source>
        <strain evidence="11 12">ARh 1</strain>
    </source>
</reference>
<dbReference type="InterPro" id="IPR012259">
    <property type="entry name" value="DHFR"/>
</dbReference>
<evidence type="ECO:0000313" key="12">
    <source>
        <dbReference type="Proteomes" id="UP000005289"/>
    </source>
</evidence>
<gene>
    <name evidence="11" type="ORF">THITH_11365</name>
</gene>
<evidence type="ECO:0000256" key="2">
    <source>
        <dbReference type="ARBA" id="ARBA00009539"/>
    </source>
</evidence>
<dbReference type="HOGENOM" id="CLU_043966_5_1_6"/>